<evidence type="ECO:0000313" key="2">
    <source>
        <dbReference type="Proteomes" id="UP001431217"/>
    </source>
</evidence>
<name>A0ABT0MJ17_9GAMM</name>
<dbReference type="NCBIfam" id="NF002066">
    <property type="entry name" value="PRK00907.1"/>
    <property type="match status" value="1"/>
</dbReference>
<dbReference type="RefSeq" id="WP_249473626.1">
    <property type="nucleotide sequence ID" value="NZ_JAMBEP010000001.1"/>
</dbReference>
<proteinExistence type="predicted"/>
<dbReference type="InterPro" id="IPR007454">
    <property type="entry name" value="UPF0250_YbeD-like"/>
</dbReference>
<gene>
    <name evidence="1" type="ORF">M2650_09455</name>
</gene>
<dbReference type="Proteomes" id="UP001431217">
    <property type="component" value="Unassembled WGS sequence"/>
</dbReference>
<dbReference type="Gene3D" id="3.30.70.260">
    <property type="match status" value="1"/>
</dbReference>
<dbReference type="EMBL" id="JAMBEP010000001">
    <property type="protein sequence ID" value="MCL1634856.1"/>
    <property type="molecule type" value="Genomic_DNA"/>
</dbReference>
<protein>
    <submittedName>
        <fullName evidence="1">DUF493 family protein</fullName>
    </submittedName>
</protein>
<dbReference type="Pfam" id="PF04359">
    <property type="entry name" value="DUF493"/>
    <property type="match status" value="1"/>
</dbReference>
<dbReference type="InterPro" id="IPR027471">
    <property type="entry name" value="YbeD-like_sf"/>
</dbReference>
<comment type="caution">
    <text evidence="1">The sequence shown here is derived from an EMBL/GenBank/DDBJ whole genome shotgun (WGS) entry which is preliminary data.</text>
</comment>
<reference evidence="1 2" key="1">
    <citation type="submission" date="2022-05" db="EMBL/GenBank/DDBJ databases">
        <title>Luteimonas sp. SX5, whole genome shotgun sequencing project.</title>
        <authorList>
            <person name="Zhao G."/>
            <person name="Shen L."/>
        </authorList>
    </citation>
    <scope>NUCLEOTIDE SEQUENCE [LARGE SCALE GENOMIC DNA]</scope>
    <source>
        <strain evidence="1 2">SX5</strain>
    </source>
</reference>
<sequence length="92" mass="10128">MEIKSDNPEHGFQFPGEFEITAMGPASAGLEVEIPRLLAAAGIVVMHETVSSRESSGGKFVSVKLSFRAESREQYETAHEALRSHPEVKWTL</sequence>
<accession>A0ABT0MJ17</accession>
<dbReference type="SUPFAM" id="SSF117991">
    <property type="entry name" value="YbeD/HP0495-like"/>
    <property type="match status" value="1"/>
</dbReference>
<organism evidence="1 2">
    <name type="scientific">Luteimonas galliterrae</name>
    <dbReference type="NCBI Taxonomy" id="2940486"/>
    <lineage>
        <taxon>Bacteria</taxon>
        <taxon>Pseudomonadati</taxon>
        <taxon>Pseudomonadota</taxon>
        <taxon>Gammaproteobacteria</taxon>
        <taxon>Lysobacterales</taxon>
        <taxon>Lysobacteraceae</taxon>
        <taxon>Luteimonas</taxon>
    </lineage>
</organism>
<keyword evidence="2" id="KW-1185">Reference proteome</keyword>
<evidence type="ECO:0000313" key="1">
    <source>
        <dbReference type="EMBL" id="MCL1634856.1"/>
    </source>
</evidence>